<dbReference type="EC" id="3.-.-.-" evidence="2"/>
<dbReference type="SUPFAM" id="SSF56784">
    <property type="entry name" value="HAD-like"/>
    <property type="match status" value="1"/>
</dbReference>
<dbReference type="EMBL" id="JBIBEG010000001">
    <property type="protein sequence ID" value="MFF5895595.1"/>
    <property type="molecule type" value="Genomic_DNA"/>
</dbReference>
<dbReference type="InterPro" id="IPR036412">
    <property type="entry name" value="HAD-like_sf"/>
</dbReference>
<proteinExistence type="predicted"/>
<protein>
    <submittedName>
        <fullName evidence="2">HAD family hydrolase</fullName>
        <ecNumber evidence="2">3.-.-.-</ecNumber>
    </submittedName>
</protein>
<dbReference type="Proteomes" id="UP001602322">
    <property type="component" value="Unassembled WGS sequence"/>
</dbReference>
<evidence type="ECO:0000313" key="3">
    <source>
        <dbReference type="Proteomes" id="UP001602322"/>
    </source>
</evidence>
<dbReference type="PANTHER" id="PTHR43434">
    <property type="entry name" value="PHOSPHOGLYCOLATE PHOSPHATASE"/>
    <property type="match status" value="1"/>
</dbReference>
<sequence>MTARCEAASPADTSSSGTPSEADEPGPAALLSAAECVLFDFDGPLCRLFAGRPAAGVAARLAEGLSALGCDPEVLAARTDDPLALLQEVAKHHGDGPVTARAEWLLTAEETQAAAGATPTEHALELIGALDAGGWKQAVTTNNSPVAVARFLRRHHASAPAAEHIHGRTSDPALLKPDPHCLVRALESTGTAAAAAVMIGDSPADCLAAKAVGVPFIGYAVNERKRRALEDVGARCSVRSLRGLLETARQRVRSREPGAGPPGAGSRG</sequence>
<dbReference type="InterPro" id="IPR023214">
    <property type="entry name" value="HAD_sf"/>
</dbReference>
<feature type="region of interest" description="Disordered" evidence="1">
    <location>
        <begin position="1"/>
        <end position="26"/>
    </location>
</feature>
<dbReference type="InterPro" id="IPR050155">
    <property type="entry name" value="HAD-like_hydrolase_sf"/>
</dbReference>
<evidence type="ECO:0000256" key="1">
    <source>
        <dbReference type="SAM" id="MobiDB-lite"/>
    </source>
</evidence>
<gene>
    <name evidence="2" type="ORF">ACFY8O_06645</name>
</gene>
<name>A0ABW6X0L9_9ACTN</name>
<keyword evidence="3" id="KW-1185">Reference proteome</keyword>
<dbReference type="GO" id="GO:0016787">
    <property type="term" value="F:hydrolase activity"/>
    <property type="evidence" value="ECO:0007669"/>
    <property type="project" value="UniProtKB-KW"/>
</dbReference>
<reference evidence="2 3" key="1">
    <citation type="submission" date="2024-10" db="EMBL/GenBank/DDBJ databases">
        <title>The Natural Products Discovery Center: Release of the First 8490 Sequenced Strains for Exploring Actinobacteria Biosynthetic Diversity.</title>
        <authorList>
            <person name="Kalkreuter E."/>
            <person name="Kautsar S.A."/>
            <person name="Yang D."/>
            <person name="Bader C.D."/>
            <person name="Teijaro C.N."/>
            <person name="Fluegel L."/>
            <person name="Davis C.M."/>
            <person name="Simpson J.R."/>
            <person name="Lauterbach L."/>
            <person name="Steele A.D."/>
            <person name="Gui C."/>
            <person name="Meng S."/>
            <person name="Li G."/>
            <person name="Viehrig K."/>
            <person name="Ye F."/>
            <person name="Su P."/>
            <person name="Kiefer A.F."/>
            <person name="Nichols A."/>
            <person name="Cepeda A.J."/>
            <person name="Yan W."/>
            <person name="Fan B."/>
            <person name="Jiang Y."/>
            <person name="Adhikari A."/>
            <person name="Zheng C.-J."/>
            <person name="Schuster L."/>
            <person name="Cowan T.M."/>
            <person name="Smanski M.J."/>
            <person name="Chevrette M.G."/>
            <person name="De Carvalho L.P.S."/>
            <person name="Shen B."/>
        </authorList>
    </citation>
    <scope>NUCLEOTIDE SEQUENCE [LARGE SCALE GENOMIC DNA]</scope>
    <source>
        <strain evidence="2 3">NPDC012540</strain>
    </source>
</reference>
<dbReference type="PANTHER" id="PTHR43434:SF1">
    <property type="entry name" value="PHOSPHOGLYCOLATE PHOSPHATASE"/>
    <property type="match status" value="1"/>
</dbReference>
<organism evidence="2 3">
    <name type="scientific">Streptomyces argenteolus</name>
    <dbReference type="NCBI Taxonomy" id="67274"/>
    <lineage>
        <taxon>Bacteria</taxon>
        <taxon>Bacillati</taxon>
        <taxon>Actinomycetota</taxon>
        <taxon>Actinomycetes</taxon>
        <taxon>Kitasatosporales</taxon>
        <taxon>Streptomycetaceae</taxon>
        <taxon>Streptomyces</taxon>
    </lineage>
</organism>
<comment type="caution">
    <text evidence="2">The sequence shown here is derived from an EMBL/GenBank/DDBJ whole genome shotgun (WGS) entry which is preliminary data.</text>
</comment>
<dbReference type="RefSeq" id="WP_387899474.1">
    <property type="nucleotide sequence ID" value="NZ_JBIBEG010000001.1"/>
</dbReference>
<dbReference type="Pfam" id="PF00702">
    <property type="entry name" value="Hydrolase"/>
    <property type="match status" value="1"/>
</dbReference>
<accession>A0ABW6X0L9</accession>
<feature type="region of interest" description="Disordered" evidence="1">
    <location>
        <begin position="249"/>
        <end position="268"/>
    </location>
</feature>
<dbReference type="Gene3D" id="3.40.50.1000">
    <property type="entry name" value="HAD superfamily/HAD-like"/>
    <property type="match status" value="1"/>
</dbReference>
<keyword evidence="2" id="KW-0378">Hydrolase</keyword>
<evidence type="ECO:0000313" key="2">
    <source>
        <dbReference type="EMBL" id="MFF5895595.1"/>
    </source>
</evidence>